<sequence>MINKYLLIATIFCIPFLSGNSFSKPGPIYDTSSTPMGYFDKNSNITGRNGSSLGKIGPGGVVYDTSNTPLGQIDAGGNITGQNGNSLGRIGPGGVVYDTSNTPLGQVDGSGYVTKEGEGSIAQVPDPKIGALMLLHVINLQ</sequence>
<proteinExistence type="predicted"/>
<organism evidence="1 2">
    <name type="scientific">Saccharibacter floricola DSM 15669</name>
    <dbReference type="NCBI Taxonomy" id="1123227"/>
    <lineage>
        <taxon>Bacteria</taxon>
        <taxon>Pseudomonadati</taxon>
        <taxon>Pseudomonadota</taxon>
        <taxon>Alphaproteobacteria</taxon>
        <taxon>Acetobacterales</taxon>
        <taxon>Acetobacteraceae</taxon>
        <taxon>Saccharibacter</taxon>
    </lineage>
</organism>
<reference evidence="1" key="1">
    <citation type="submission" date="2013-04" db="EMBL/GenBank/DDBJ databases">
        <title>The genome sequencing project of 58 acetic acid bacteria.</title>
        <authorList>
            <person name="Okamoto-Kainuma A."/>
            <person name="Ishikawa M."/>
            <person name="Umino S."/>
            <person name="Koizumi Y."/>
            <person name="Shiwa Y."/>
            <person name="Yoshikawa H."/>
            <person name="Matsutani M."/>
            <person name="Matsushita K."/>
        </authorList>
    </citation>
    <scope>NUCLEOTIDE SEQUENCE</scope>
    <source>
        <strain evidence="1">DSM 15669</strain>
    </source>
</reference>
<gene>
    <name evidence="1" type="ORF">AA15669_1937</name>
</gene>
<dbReference type="EMBL" id="BAQD01000144">
    <property type="protein sequence ID" value="GBQ08860.1"/>
    <property type="molecule type" value="Genomic_DNA"/>
</dbReference>
<accession>A0ABQ0P166</accession>
<dbReference type="RefSeq" id="WP_018981082.1">
    <property type="nucleotide sequence ID" value="NZ_BAQD01000144.1"/>
</dbReference>
<comment type="caution">
    <text evidence="1">The sequence shown here is derived from an EMBL/GenBank/DDBJ whole genome shotgun (WGS) entry which is preliminary data.</text>
</comment>
<keyword evidence="2" id="KW-1185">Reference proteome</keyword>
<name>A0ABQ0P166_9PROT</name>
<dbReference type="Proteomes" id="UP001062901">
    <property type="component" value="Unassembled WGS sequence"/>
</dbReference>
<dbReference type="InterPro" id="IPR048910">
    <property type="entry name" value="Bflower_2"/>
</dbReference>
<dbReference type="Pfam" id="PF21785">
    <property type="entry name" value="Bflower_2"/>
    <property type="match status" value="1"/>
</dbReference>
<evidence type="ECO:0000313" key="2">
    <source>
        <dbReference type="Proteomes" id="UP001062901"/>
    </source>
</evidence>
<protein>
    <submittedName>
        <fullName evidence="1">Uncharacterized protein</fullName>
    </submittedName>
</protein>
<evidence type="ECO:0000313" key="1">
    <source>
        <dbReference type="EMBL" id="GBQ08860.1"/>
    </source>
</evidence>